<dbReference type="InterPro" id="IPR000842">
    <property type="entry name" value="PRib_PP_synth_CS"/>
</dbReference>
<evidence type="ECO:0000256" key="6">
    <source>
        <dbReference type="ARBA" id="ARBA00022727"/>
    </source>
</evidence>
<dbReference type="CDD" id="cd06223">
    <property type="entry name" value="PRTases_typeI"/>
    <property type="match status" value="1"/>
</dbReference>
<keyword evidence="6" id="KW-0545">Nucleotide biosynthesis</keyword>
<evidence type="ECO:0000256" key="8">
    <source>
        <dbReference type="ARBA" id="ARBA00022777"/>
    </source>
</evidence>
<evidence type="ECO:0000256" key="2">
    <source>
        <dbReference type="ARBA" id="ARBA00006478"/>
    </source>
</evidence>
<evidence type="ECO:0000313" key="13">
    <source>
        <dbReference type="EMBL" id="KAL2051113.1"/>
    </source>
</evidence>
<keyword evidence="9" id="KW-0067">ATP-binding</keyword>
<evidence type="ECO:0000256" key="1">
    <source>
        <dbReference type="ARBA" id="ARBA00004996"/>
    </source>
</evidence>
<dbReference type="NCBIfam" id="NF002320">
    <property type="entry name" value="PRK01259.1"/>
    <property type="match status" value="1"/>
</dbReference>
<evidence type="ECO:0000256" key="9">
    <source>
        <dbReference type="ARBA" id="ARBA00022840"/>
    </source>
</evidence>
<protein>
    <recommendedName>
        <fullName evidence="3">ribose-phosphate diphosphokinase</fullName>
        <ecNumber evidence="3">2.7.6.1</ecNumber>
    </recommendedName>
</protein>
<evidence type="ECO:0000256" key="7">
    <source>
        <dbReference type="ARBA" id="ARBA00022741"/>
    </source>
</evidence>
<gene>
    <name evidence="13" type="ORF">ABVK25_008542</name>
</gene>
<dbReference type="NCBIfam" id="TIGR01251">
    <property type="entry name" value="ribP_PPkin"/>
    <property type="match status" value="1"/>
</dbReference>
<reference evidence="13 14" key="1">
    <citation type="submission" date="2024-09" db="EMBL/GenBank/DDBJ databases">
        <title>Rethinking Asexuality: The Enigmatic Case of Functional Sexual Genes in Lepraria (Stereocaulaceae).</title>
        <authorList>
            <person name="Doellman M."/>
            <person name="Sun Y."/>
            <person name="Barcenas-Pena A."/>
            <person name="Lumbsch H.T."/>
            <person name="Grewe F."/>
        </authorList>
    </citation>
    <scope>NUCLEOTIDE SEQUENCE [LARGE SCALE GENOMIC DNA]</scope>
    <source>
        <strain evidence="13 14">Grewe 0041</strain>
    </source>
</reference>
<dbReference type="Gene3D" id="3.40.50.2020">
    <property type="match status" value="2"/>
</dbReference>
<evidence type="ECO:0000256" key="10">
    <source>
        <dbReference type="ARBA" id="ARBA00022842"/>
    </source>
</evidence>
<dbReference type="Pfam" id="PF13793">
    <property type="entry name" value="Pribosyltran_N"/>
    <property type="match status" value="1"/>
</dbReference>
<keyword evidence="4" id="KW-0808">Transferase</keyword>
<evidence type="ECO:0000256" key="4">
    <source>
        <dbReference type="ARBA" id="ARBA00022679"/>
    </source>
</evidence>
<dbReference type="Proteomes" id="UP001590951">
    <property type="component" value="Unassembled WGS sequence"/>
</dbReference>
<sequence>MATNSIKLLTGNSHPDLAKLVADRLGIEQSQILSLQDSNHEISLTIGESVRDEDVFVLQSTRPGNVNDDLMELLIMIRACKDASARRITAVIPSYPYARQDKKDRSRAPITAKLVARMLEMAGVNHVITMDLHASQIQGFFNIPVDNLYAEPTSLTWIREHINLDQAVIVSPDAGGVKRATSIAGRLDLPFAVIHKERTRPNEISRMTLTGEVSGKTAILIDDMADTCGTLCTAAEVLAEHGTTQVVSVVTHGILSGDAIKKLNACTALSRVVVTNTVPLLGKNAMCDKIVLIDISPTLAEACRRTHNGESVSYLFSNAPPG</sequence>
<evidence type="ECO:0000313" key="14">
    <source>
        <dbReference type="Proteomes" id="UP001590951"/>
    </source>
</evidence>
<name>A0ABR4B5Q6_9LECA</name>
<comment type="pathway">
    <text evidence="1">Metabolic intermediate biosynthesis; 5-phospho-alpha-D-ribose 1-diphosphate biosynthesis; 5-phospho-alpha-D-ribose 1-diphosphate from D-ribose 5-phosphate (route I): step 1/1.</text>
</comment>
<dbReference type="InterPro" id="IPR005946">
    <property type="entry name" value="Rib-P_diPkinase"/>
</dbReference>
<dbReference type="Pfam" id="PF14572">
    <property type="entry name" value="Pribosyl_synth"/>
    <property type="match status" value="1"/>
</dbReference>
<dbReference type="InterPro" id="IPR029099">
    <property type="entry name" value="Pribosyltran_N"/>
</dbReference>
<keyword evidence="8" id="KW-0418">Kinase</keyword>
<dbReference type="SUPFAM" id="SSF53271">
    <property type="entry name" value="PRTase-like"/>
    <property type="match status" value="1"/>
</dbReference>
<feature type="domain" description="Ribose-phosphate pyrophosphokinase N-terminal" evidence="12">
    <location>
        <begin position="6"/>
        <end position="123"/>
    </location>
</feature>
<evidence type="ECO:0000259" key="12">
    <source>
        <dbReference type="Pfam" id="PF13793"/>
    </source>
</evidence>
<dbReference type="PROSITE" id="PS00114">
    <property type="entry name" value="PRPP_SYNTHASE"/>
    <property type="match status" value="1"/>
</dbReference>
<comment type="caution">
    <text evidence="13">The sequence shown here is derived from an EMBL/GenBank/DDBJ whole genome shotgun (WGS) entry which is preliminary data.</text>
</comment>
<dbReference type="InterPro" id="IPR000836">
    <property type="entry name" value="PRTase_dom"/>
</dbReference>
<evidence type="ECO:0000256" key="11">
    <source>
        <dbReference type="ARBA" id="ARBA00049535"/>
    </source>
</evidence>
<evidence type="ECO:0000256" key="5">
    <source>
        <dbReference type="ARBA" id="ARBA00022723"/>
    </source>
</evidence>
<organism evidence="13 14">
    <name type="scientific">Lepraria finkii</name>
    <dbReference type="NCBI Taxonomy" id="1340010"/>
    <lineage>
        <taxon>Eukaryota</taxon>
        <taxon>Fungi</taxon>
        <taxon>Dikarya</taxon>
        <taxon>Ascomycota</taxon>
        <taxon>Pezizomycotina</taxon>
        <taxon>Lecanoromycetes</taxon>
        <taxon>OSLEUM clade</taxon>
        <taxon>Lecanoromycetidae</taxon>
        <taxon>Lecanorales</taxon>
        <taxon>Lecanorineae</taxon>
        <taxon>Stereocaulaceae</taxon>
        <taxon>Lepraria</taxon>
    </lineage>
</organism>
<dbReference type="EMBL" id="JBHFEH010000038">
    <property type="protein sequence ID" value="KAL2051113.1"/>
    <property type="molecule type" value="Genomic_DNA"/>
</dbReference>
<evidence type="ECO:0000256" key="3">
    <source>
        <dbReference type="ARBA" id="ARBA00013247"/>
    </source>
</evidence>
<accession>A0ABR4B5Q6</accession>
<dbReference type="InterPro" id="IPR029057">
    <property type="entry name" value="PRTase-like"/>
</dbReference>
<keyword evidence="10" id="KW-0460">Magnesium</keyword>
<dbReference type="PANTHER" id="PTHR10210:SF32">
    <property type="entry name" value="RIBOSE-PHOSPHATE PYROPHOSPHOKINASE 2"/>
    <property type="match status" value="1"/>
</dbReference>
<proteinExistence type="inferred from homology"/>
<keyword evidence="14" id="KW-1185">Reference proteome</keyword>
<comment type="similarity">
    <text evidence="2">Belongs to the ribose-phosphate pyrophosphokinase family.</text>
</comment>
<comment type="catalytic activity">
    <reaction evidence="11">
        <text>D-ribose 5-phosphate + ATP = 5-phospho-alpha-D-ribose 1-diphosphate + AMP + H(+)</text>
        <dbReference type="Rhea" id="RHEA:15609"/>
        <dbReference type="ChEBI" id="CHEBI:15378"/>
        <dbReference type="ChEBI" id="CHEBI:30616"/>
        <dbReference type="ChEBI" id="CHEBI:58017"/>
        <dbReference type="ChEBI" id="CHEBI:78346"/>
        <dbReference type="ChEBI" id="CHEBI:456215"/>
        <dbReference type="EC" id="2.7.6.1"/>
    </reaction>
</comment>
<dbReference type="SMART" id="SM01400">
    <property type="entry name" value="Pribosyltran_N"/>
    <property type="match status" value="1"/>
</dbReference>
<dbReference type="EC" id="2.7.6.1" evidence="3"/>
<keyword evidence="7" id="KW-0547">Nucleotide-binding</keyword>
<keyword evidence="5" id="KW-0479">Metal-binding</keyword>
<dbReference type="PANTHER" id="PTHR10210">
    <property type="entry name" value="RIBOSE-PHOSPHATE DIPHOSPHOKINASE FAMILY MEMBER"/>
    <property type="match status" value="1"/>
</dbReference>